<gene>
    <name evidence="2" type="ORF">SAMN05443574_1482</name>
</gene>
<dbReference type="GO" id="GO:0003677">
    <property type="term" value="F:DNA binding"/>
    <property type="evidence" value="ECO:0007669"/>
    <property type="project" value="InterPro"/>
</dbReference>
<dbReference type="Pfam" id="PF04471">
    <property type="entry name" value="Mrr_cat"/>
    <property type="match status" value="1"/>
</dbReference>
<dbReference type="Proteomes" id="UP000182573">
    <property type="component" value="Unassembled WGS sequence"/>
</dbReference>
<evidence type="ECO:0000259" key="1">
    <source>
        <dbReference type="Pfam" id="PF04471"/>
    </source>
</evidence>
<dbReference type="EMBL" id="FNOF01000048">
    <property type="protein sequence ID" value="SDX40130.1"/>
    <property type="molecule type" value="Genomic_DNA"/>
</dbReference>
<organism evidence="2 3">
    <name type="scientific">Haloarcula vallismortis</name>
    <name type="common">Halobacterium vallismortis</name>
    <dbReference type="NCBI Taxonomy" id="28442"/>
    <lineage>
        <taxon>Archaea</taxon>
        <taxon>Methanobacteriati</taxon>
        <taxon>Methanobacteriota</taxon>
        <taxon>Stenosarchaea group</taxon>
        <taxon>Halobacteria</taxon>
        <taxon>Halobacteriales</taxon>
        <taxon>Haloarculaceae</taxon>
        <taxon>Haloarcula</taxon>
    </lineage>
</organism>
<feature type="domain" description="Restriction endonuclease type IV Mrr" evidence="1">
    <location>
        <begin position="11"/>
        <end position="98"/>
    </location>
</feature>
<name>A0A1H3BDM5_HALVA</name>
<keyword evidence="2" id="KW-0255">Endonuclease</keyword>
<dbReference type="GO" id="GO:0009307">
    <property type="term" value="P:DNA restriction-modification system"/>
    <property type="evidence" value="ECO:0007669"/>
    <property type="project" value="InterPro"/>
</dbReference>
<evidence type="ECO:0000313" key="2">
    <source>
        <dbReference type="EMBL" id="SDX40130.1"/>
    </source>
</evidence>
<dbReference type="InterPro" id="IPR007560">
    <property type="entry name" value="Restrct_endonuc_IV_Mrr"/>
</dbReference>
<proteinExistence type="predicted"/>
<keyword evidence="2" id="KW-0540">Nuclease</keyword>
<dbReference type="GO" id="GO:0004519">
    <property type="term" value="F:endonuclease activity"/>
    <property type="evidence" value="ECO:0007669"/>
    <property type="project" value="UniProtKB-KW"/>
</dbReference>
<dbReference type="AlphaFoldDB" id="A0A1H3BDM5"/>
<protein>
    <submittedName>
        <fullName evidence="2">Restriction endonuclease</fullName>
    </submittedName>
</protein>
<accession>A0A1H3BDM5</accession>
<evidence type="ECO:0000313" key="3">
    <source>
        <dbReference type="Proteomes" id="UP000182573"/>
    </source>
</evidence>
<sequence length="370" mass="41431">MPQTELETALANIYPQDLEKLAADLLSERGYDVEPTGTTGADGGLDALLRDGERIGALHVSRTTSGRVREKIRSDVGKVQNHERTYDFFVFITTADLQGTFRRRLEAEVQDDYGWKTDVWAREQLRNTLMTDHQRLAREHLGVDPNTRLNDHQDQILELRDNRLDRIQDREALPNSIPAGPTLAIHVVPNGVFSTEYADHPDDLPSLPLFGHNKLAGAGKSLGNGVVAYNSRFRTEHPDYVYLDEAGWIEAVSTEYFRPNPSGAGGFINQDMDKAVCTTVLGALRTFCELGVKPPVYVSVSLLDVENYAFDTGEALHFEPQTFPNRYAPPLTGLERTDPEDFSPETLQPLLDRFWYQAGRSNGSPHFSNS</sequence>
<keyword evidence="2" id="KW-0378">Hydrolase</keyword>
<dbReference type="RefSeq" id="WP_004517256.1">
    <property type="nucleotide sequence ID" value="NZ_FNOF01000048.1"/>
</dbReference>
<reference evidence="2 3" key="1">
    <citation type="submission" date="2016-10" db="EMBL/GenBank/DDBJ databases">
        <authorList>
            <person name="de Groot N.N."/>
        </authorList>
    </citation>
    <scope>NUCLEOTIDE SEQUENCE [LARGE SCALE GENOMIC DNA]</scope>
    <source>
        <strain evidence="2 3">DSM 3756</strain>
    </source>
</reference>